<dbReference type="InterPro" id="IPR011644">
    <property type="entry name" value="Heme_NO-bd"/>
</dbReference>
<dbReference type="InterPro" id="IPR038158">
    <property type="entry name" value="H-NOX_domain_sf"/>
</dbReference>
<feature type="domain" description="Heme NO-binding" evidence="1">
    <location>
        <begin position="3"/>
        <end position="159"/>
    </location>
</feature>
<protein>
    <submittedName>
        <fullName evidence="2">Heme NO-binding domain-containing protein</fullName>
    </submittedName>
</protein>
<dbReference type="EMBL" id="JAPFRD010000013">
    <property type="protein sequence ID" value="MCW8109760.1"/>
    <property type="molecule type" value="Genomic_DNA"/>
</dbReference>
<sequence length="179" mass="20376">MLGIVFTSLIDMLEEKVSPDFADDVLEEADLENAGAFTSVGYYPFSEMQKLITILVKKTRTPADKLLYDFGYYLFGKLATAHGQVLANKKNILDVLNCLDDDIHVQVRKLYPDADLPHFSVLKKTETSIQLQYYSTRDLYHLAEGLMDAAANHFGDKIQRELVKLDEPHTYLFTIHLEA</sequence>
<dbReference type="RefSeq" id="WP_265618622.1">
    <property type="nucleotide sequence ID" value="NZ_JAPFRD010000013.1"/>
</dbReference>
<dbReference type="Proteomes" id="UP001142810">
    <property type="component" value="Unassembled WGS sequence"/>
</dbReference>
<keyword evidence="3" id="KW-1185">Reference proteome</keyword>
<proteinExistence type="predicted"/>
<reference evidence="2" key="1">
    <citation type="submission" date="2022-11" db="EMBL/GenBank/DDBJ databases">
        <title>Alteromonas sp. nov., isolated from sea water of the Qingdao.</title>
        <authorList>
            <person name="Wang Q."/>
        </authorList>
    </citation>
    <scope>NUCLEOTIDE SEQUENCE</scope>
    <source>
        <strain evidence="2">ASW11-7</strain>
    </source>
</reference>
<organism evidence="2 3">
    <name type="scientific">Alteromonas aquimaris</name>
    <dbReference type="NCBI Taxonomy" id="2998417"/>
    <lineage>
        <taxon>Bacteria</taxon>
        <taxon>Pseudomonadati</taxon>
        <taxon>Pseudomonadota</taxon>
        <taxon>Gammaproteobacteria</taxon>
        <taxon>Alteromonadales</taxon>
        <taxon>Alteromonadaceae</taxon>
        <taxon>Alteromonas/Salinimonas group</taxon>
        <taxon>Alteromonas</taxon>
    </lineage>
</organism>
<dbReference type="InterPro" id="IPR024096">
    <property type="entry name" value="NO_sig/Golgi_transp_ligand-bd"/>
</dbReference>
<evidence type="ECO:0000313" key="3">
    <source>
        <dbReference type="Proteomes" id="UP001142810"/>
    </source>
</evidence>
<dbReference type="SUPFAM" id="SSF111126">
    <property type="entry name" value="Ligand-binding domain in the NO signalling and Golgi transport"/>
    <property type="match status" value="1"/>
</dbReference>
<dbReference type="PANTHER" id="PTHR45655:SF13">
    <property type="entry name" value="SOLUBLE GUANYLATE CYCLASE GCY-32-RELATED"/>
    <property type="match status" value="1"/>
</dbReference>
<evidence type="ECO:0000313" key="2">
    <source>
        <dbReference type="EMBL" id="MCW8109760.1"/>
    </source>
</evidence>
<comment type="caution">
    <text evidence="2">The sequence shown here is derived from an EMBL/GenBank/DDBJ whole genome shotgun (WGS) entry which is preliminary data.</text>
</comment>
<accession>A0ABT3PAN4</accession>
<dbReference type="PANTHER" id="PTHR45655">
    <property type="entry name" value="GUANYLATE CYCLASE SOLUBLE SUBUNIT BETA-2"/>
    <property type="match status" value="1"/>
</dbReference>
<name>A0ABT3PAN4_9ALTE</name>
<evidence type="ECO:0000259" key="1">
    <source>
        <dbReference type="Pfam" id="PF07700"/>
    </source>
</evidence>
<dbReference type="Gene3D" id="3.90.1520.10">
    <property type="entry name" value="H-NOX domain"/>
    <property type="match status" value="1"/>
</dbReference>
<gene>
    <name evidence="2" type="ORF">OPS25_14735</name>
</gene>
<dbReference type="Pfam" id="PF07700">
    <property type="entry name" value="HNOB"/>
    <property type="match status" value="1"/>
</dbReference>